<keyword evidence="8" id="KW-0325">Glycoprotein</keyword>
<keyword evidence="4 10" id="KW-1133">Transmembrane helix</keyword>
<evidence type="ECO:0000256" key="9">
    <source>
        <dbReference type="ARBA" id="ARBA00023224"/>
    </source>
</evidence>
<evidence type="ECO:0000256" key="4">
    <source>
        <dbReference type="ARBA" id="ARBA00022989"/>
    </source>
</evidence>
<evidence type="ECO:0000256" key="2">
    <source>
        <dbReference type="ARBA" id="ARBA00022475"/>
    </source>
</evidence>
<evidence type="ECO:0000256" key="1">
    <source>
        <dbReference type="ARBA" id="ARBA00004651"/>
    </source>
</evidence>
<feature type="transmembrane region" description="Helical" evidence="10">
    <location>
        <begin position="62"/>
        <end position="82"/>
    </location>
</feature>
<protein>
    <recommendedName>
        <fullName evidence="11">G-protein coupled receptors family 1 profile domain-containing protein</fullName>
    </recommendedName>
</protein>
<dbReference type="GO" id="GO:0004930">
    <property type="term" value="F:G protein-coupled receptor activity"/>
    <property type="evidence" value="ECO:0007669"/>
    <property type="project" value="UniProtKB-KW"/>
</dbReference>
<dbReference type="InterPro" id="IPR000276">
    <property type="entry name" value="GPCR_Rhodpsn"/>
</dbReference>
<keyword evidence="6 10" id="KW-0472">Membrane</keyword>
<sequence>MDTEWKIGESNMFNNSNFTDEPVVFESIVPPSLQYGFGVFGNLIAIILLFRSSGQHKWKPFYRLVGGLAITDFCGIALVYPAVMIRYISGFTFDFPKELCGFVSFCFSFSFLSSALIVSAMSFDRFLAVTCPILYRESQVKRTNVRMLINASASDPKNGPDELLAVRMTISNAIVDPWIYIILRKENLVKMSKLVQRVRNSDHLPTIFITRESKATRACGVSNPSTPPTCSTQL</sequence>
<dbReference type="InterPro" id="IPR017452">
    <property type="entry name" value="GPCR_Rhodpsn_7TM"/>
</dbReference>
<organism evidence="12 13">
    <name type="scientific">Magallana gigas</name>
    <name type="common">Pacific oyster</name>
    <name type="synonym">Crassostrea gigas</name>
    <dbReference type="NCBI Taxonomy" id="29159"/>
    <lineage>
        <taxon>Eukaryota</taxon>
        <taxon>Metazoa</taxon>
        <taxon>Spiralia</taxon>
        <taxon>Lophotrochozoa</taxon>
        <taxon>Mollusca</taxon>
        <taxon>Bivalvia</taxon>
        <taxon>Autobranchia</taxon>
        <taxon>Pteriomorphia</taxon>
        <taxon>Ostreida</taxon>
        <taxon>Ostreoidea</taxon>
        <taxon>Ostreidae</taxon>
        <taxon>Magallana</taxon>
    </lineage>
</organism>
<feature type="transmembrane region" description="Helical" evidence="10">
    <location>
        <begin position="102"/>
        <end position="123"/>
    </location>
</feature>
<dbReference type="AlphaFoldDB" id="A0A8W8KEA9"/>
<keyword evidence="2" id="KW-1003">Cell membrane</keyword>
<evidence type="ECO:0000256" key="8">
    <source>
        <dbReference type="ARBA" id="ARBA00023180"/>
    </source>
</evidence>
<dbReference type="PROSITE" id="PS50262">
    <property type="entry name" value="G_PROTEIN_RECEP_F1_2"/>
    <property type="match status" value="1"/>
</dbReference>
<evidence type="ECO:0000256" key="6">
    <source>
        <dbReference type="ARBA" id="ARBA00023136"/>
    </source>
</evidence>
<keyword evidence="9" id="KW-0807">Transducer</keyword>
<dbReference type="Proteomes" id="UP000005408">
    <property type="component" value="Unassembled WGS sequence"/>
</dbReference>
<name>A0A8W8KEA9_MAGGI</name>
<dbReference type="Gene3D" id="1.20.1070.10">
    <property type="entry name" value="Rhodopsin 7-helix transmembrane proteins"/>
    <property type="match status" value="1"/>
</dbReference>
<dbReference type="Pfam" id="PF00001">
    <property type="entry name" value="7tm_1"/>
    <property type="match status" value="1"/>
</dbReference>
<keyword evidence="13" id="KW-1185">Reference proteome</keyword>
<dbReference type="PANTHER" id="PTHR11866">
    <property type="entry name" value="G-PROTEIN COUPLED RECEPTOR FAMILY 1 MEMBER"/>
    <property type="match status" value="1"/>
</dbReference>
<evidence type="ECO:0000313" key="13">
    <source>
        <dbReference type="Proteomes" id="UP000005408"/>
    </source>
</evidence>
<accession>A0A8W8KEA9</accession>
<comment type="subcellular location">
    <subcellularLocation>
        <location evidence="1">Cell membrane</location>
        <topology evidence="1">Multi-pass membrane protein</topology>
    </subcellularLocation>
</comment>
<evidence type="ECO:0000256" key="7">
    <source>
        <dbReference type="ARBA" id="ARBA00023170"/>
    </source>
</evidence>
<dbReference type="PRINTS" id="PR01788">
    <property type="entry name" value="PROSTANOIDR"/>
</dbReference>
<reference evidence="12" key="1">
    <citation type="submission" date="2022-08" db="UniProtKB">
        <authorList>
            <consortium name="EnsemblMetazoa"/>
        </authorList>
    </citation>
    <scope>IDENTIFICATION</scope>
    <source>
        <strain evidence="12">05x7-T-G4-1.051#20</strain>
    </source>
</reference>
<dbReference type="GO" id="GO:0007204">
    <property type="term" value="P:positive regulation of cytosolic calcium ion concentration"/>
    <property type="evidence" value="ECO:0007669"/>
    <property type="project" value="TreeGrafter"/>
</dbReference>
<dbReference type="GO" id="GO:0005886">
    <property type="term" value="C:plasma membrane"/>
    <property type="evidence" value="ECO:0007669"/>
    <property type="project" value="UniProtKB-SubCell"/>
</dbReference>
<feature type="domain" description="G-protein coupled receptors family 1 profile" evidence="11">
    <location>
        <begin position="41"/>
        <end position="149"/>
    </location>
</feature>
<evidence type="ECO:0000259" key="11">
    <source>
        <dbReference type="PROSITE" id="PS50262"/>
    </source>
</evidence>
<evidence type="ECO:0000256" key="10">
    <source>
        <dbReference type="SAM" id="Phobius"/>
    </source>
</evidence>
<dbReference type="PROSITE" id="PS00237">
    <property type="entry name" value="G_PROTEIN_RECEP_F1_1"/>
    <property type="match status" value="1"/>
</dbReference>
<dbReference type="PANTHER" id="PTHR11866:SF16">
    <property type="entry name" value="PROSTAGLANDIN E2 RECEPTOR EP4 SUBTYPE-LIKE PROTEIN"/>
    <property type="match status" value="1"/>
</dbReference>
<dbReference type="GO" id="GO:0007189">
    <property type="term" value="P:adenylate cyclase-activating G protein-coupled receptor signaling pathway"/>
    <property type="evidence" value="ECO:0007669"/>
    <property type="project" value="TreeGrafter"/>
</dbReference>
<keyword evidence="3 10" id="KW-0812">Transmembrane</keyword>
<dbReference type="EnsemblMetazoa" id="G23139.2">
    <property type="protein sequence ID" value="G23139.2:cds"/>
    <property type="gene ID" value="G23139"/>
</dbReference>
<keyword evidence="5" id="KW-0297">G-protein coupled receptor</keyword>
<evidence type="ECO:0000256" key="5">
    <source>
        <dbReference type="ARBA" id="ARBA00023040"/>
    </source>
</evidence>
<dbReference type="SUPFAM" id="SSF81321">
    <property type="entry name" value="Family A G protein-coupled receptor-like"/>
    <property type="match status" value="1"/>
</dbReference>
<evidence type="ECO:0000256" key="3">
    <source>
        <dbReference type="ARBA" id="ARBA00022692"/>
    </source>
</evidence>
<keyword evidence="7" id="KW-0675">Receptor</keyword>
<evidence type="ECO:0000313" key="12">
    <source>
        <dbReference type="EnsemblMetazoa" id="G23139.2:cds"/>
    </source>
</evidence>
<dbReference type="InterPro" id="IPR008365">
    <property type="entry name" value="Prostanoid_rcpt"/>
</dbReference>
<feature type="transmembrane region" description="Helical" evidence="10">
    <location>
        <begin position="32"/>
        <end position="50"/>
    </location>
</feature>
<proteinExistence type="predicted"/>